<evidence type="ECO:0000256" key="1">
    <source>
        <dbReference type="SAM" id="MobiDB-lite"/>
    </source>
</evidence>
<protein>
    <submittedName>
        <fullName evidence="2">Uncharacterized protein</fullName>
    </submittedName>
</protein>
<evidence type="ECO:0000313" key="2">
    <source>
        <dbReference type="EMBL" id="VDM74631.1"/>
    </source>
</evidence>
<feature type="region of interest" description="Disordered" evidence="1">
    <location>
        <begin position="86"/>
        <end position="120"/>
    </location>
</feature>
<dbReference type="AlphaFoldDB" id="A0A3P7INR1"/>
<name>A0A3P7INR1_STRVU</name>
<feature type="compositionally biased region" description="Basic residues" evidence="1">
    <location>
        <begin position="110"/>
        <end position="120"/>
    </location>
</feature>
<dbReference type="EMBL" id="UYYB01094557">
    <property type="protein sequence ID" value="VDM74631.1"/>
    <property type="molecule type" value="Genomic_DNA"/>
</dbReference>
<keyword evidence="3" id="KW-1185">Reference proteome</keyword>
<accession>A0A3P7INR1</accession>
<gene>
    <name evidence="2" type="ORF">SVUK_LOCUS9629</name>
</gene>
<dbReference type="Proteomes" id="UP000270094">
    <property type="component" value="Unassembled WGS sequence"/>
</dbReference>
<evidence type="ECO:0000313" key="3">
    <source>
        <dbReference type="Proteomes" id="UP000270094"/>
    </source>
</evidence>
<dbReference type="OrthoDB" id="5826976at2759"/>
<proteinExistence type="predicted"/>
<feature type="compositionally biased region" description="Basic and acidic residues" evidence="1">
    <location>
        <begin position="88"/>
        <end position="105"/>
    </location>
</feature>
<organism evidence="2 3">
    <name type="scientific">Strongylus vulgaris</name>
    <name type="common">Blood worm</name>
    <dbReference type="NCBI Taxonomy" id="40348"/>
    <lineage>
        <taxon>Eukaryota</taxon>
        <taxon>Metazoa</taxon>
        <taxon>Ecdysozoa</taxon>
        <taxon>Nematoda</taxon>
        <taxon>Chromadorea</taxon>
        <taxon>Rhabditida</taxon>
        <taxon>Rhabditina</taxon>
        <taxon>Rhabditomorpha</taxon>
        <taxon>Strongyloidea</taxon>
        <taxon>Strongylidae</taxon>
        <taxon>Strongylus</taxon>
    </lineage>
</organism>
<reference evidence="2 3" key="1">
    <citation type="submission" date="2018-11" db="EMBL/GenBank/DDBJ databases">
        <authorList>
            <consortium name="Pathogen Informatics"/>
        </authorList>
    </citation>
    <scope>NUCLEOTIDE SEQUENCE [LARGE SCALE GENOMIC DNA]</scope>
</reference>
<feature type="region of interest" description="Disordered" evidence="1">
    <location>
        <begin position="46"/>
        <end position="69"/>
    </location>
</feature>
<feature type="compositionally biased region" description="Polar residues" evidence="1">
    <location>
        <begin position="46"/>
        <end position="68"/>
    </location>
</feature>
<sequence>MDGSSSGTDKSAVTVFHSKSFFAVIPQRIYANCCLTINLAQLTLSDEQPNSSGSANSTTADPKPSSNDILCGEEFKNAALVSNNLKENLSESSDREARMHDEKLIEGPSPKRRKNQTVAE</sequence>